<dbReference type="PANTHER" id="PTHR23090:SF9">
    <property type="entry name" value="GLUTAMINE-DEPENDENT NAD(+) SYNTHETASE"/>
    <property type="match status" value="1"/>
</dbReference>
<dbReference type="InterPro" id="IPR022926">
    <property type="entry name" value="NH(3)-dep_NAD(+)_synth"/>
</dbReference>
<dbReference type="Gene3D" id="3.40.50.620">
    <property type="entry name" value="HUPs"/>
    <property type="match status" value="1"/>
</dbReference>
<dbReference type="GO" id="GO:0005524">
    <property type="term" value="F:ATP binding"/>
    <property type="evidence" value="ECO:0007669"/>
    <property type="project" value="UniProtKB-KW"/>
</dbReference>
<organism evidence="10">
    <name type="scientific">bioreactor metagenome</name>
    <dbReference type="NCBI Taxonomy" id="1076179"/>
    <lineage>
        <taxon>unclassified sequences</taxon>
        <taxon>metagenomes</taxon>
        <taxon>ecological metagenomes</taxon>
    </lineage>
</organism>
<keyword evidence="4" id="KW-0479">Metal-binding</keyword>
<dbReference type="HAMAP" id="MF_00193">
    <property type="entry name" value="NadE_ammonia_dep"/>
    <property type="match status" value="1"/>
</dbReference>
<comment type="caution">
    <text evidence="10">The sequence shown here is derived from an EMBL/GenBank/DDBJ whole genome shotgun (WGS) entry which is preliminary data.</text>
</comment>
<keyword evidence="5" id="KW-0547">Nucleotide-binding</keyword>
<sequence>MQIYVRSPKKIVATIEKWLADKVSSAGAHGCVVGLSGGIDSALVAVLLRRTFGSNMLGVMMPCHSLPEDQQDAEKLIDVFSIPSTLVDLSATYDSLVKGLEESSVPLRHIALANIKPRLRMTTLYAIAQSKGYLVCGTSNKAEIIAGYFTKHGESGADIWPLGDLLKEEVRETSAYLRVPEDIIQKPPSAGLWKGQTDENEMGLTYDDIDKYIATGNVKESVRQRIEERYRQSVHKRELPPVCIIPKD</sequence>
<dbReference type="EC" id="6.3.1.5" evidence="10"/>
<dbReference type="InterPro" id="IPR003694">
    <property type="entry name" value="NAD_synthase"/>
</dbReference>
<dbReference type="GO" id="GO:0005737">
    <property type="term" value="C:cytoplasm"/>
    <property type="evidence" value="ECO:0007669"/>
    <property type="project" value="InterPro"/>
</dbReference>
<keyword evidence="8" id="KW-0520">NAD</keyword>
<evidence type="ECO:0000256" key="1">
    <source>
        <dbReference type="ARBA" id="ARBA00004790"/>
    </source>
</evidence>
<evidence type="ECO:0000256" key="8">
    <source>
        <dbReference type="ARBA" id="ARBA00023027"/>
    </source>
</evidence>
<protein>
    <submittedName>
        <fullName evidence="10">NH(3)-dependent NAD(+) synthetase</fullName>
        <ecNumber evidence="10">6.3.1.5</ecNumber>
    </submittedName>
</protein>
<evidence type="ECO:0000256" key="5">
    <source>
        <dbReference type="ARBA" id="ARBA00022741"/>
    </source>
</evidence>
<comment type="pathway">
    <text evidence="1">Cofactor biosynthesis; NAD(+) biosynthesis.</text>
</comment>
<dbReference type="EMBL" id="VSSQ01048279">
    <property type="protein sequence ID" value="MPN02334.1"/>
    <property type="molecule type" value="Genomic_DNA"/>
</dbReference>
<dbReference type="SUPFAM" id="SSF52402">
    <property type="entry name" value="Adenine nucleotide alpha hydrolases-like"/>
    <property type="match status" value="1"/>
</dbReference>
<dbReference type="Pfam" id="PF02540">
    <property type="entry name" value="NAD_synthase"/>
    <property type="match status" value="1"/>
</dbReference>
<dbReference type="NCBIfam" id="TIGR00552">
    <property type="entry name" value="nadE"/>
    <property type="match status" value="1"/>
</dbReference>
<dbReference type="PANTHER" id="PTHR23090">
    <property type="entry name" value="NH 3 /GLUTAMINE-DEPENDENT NAD + SYNTHETASE"/>
    <property type="match status" value="1"/>
</dbReference>
<evidence type="ECO:0000256" key="2">
    <source>
        <dbReference type="ARBA" id="ARBA00005859"/>
    </source>
</evidence>
<dbReference type="GO" id="GO:0003952">
    <property type="term" value="F:NAD+ synthase (glutamine-hydrolyzing) activity"/>
    <property type="evidence" value="ECO:0007669"/>
    <property type="project" value="InterPro"/>
</dbReference>
<dbReference type="GO" id="GO:0046872">
    <property type="term" value="F:metal ion binding"/>
    <property type="evidence" value="ECO:0007669"/>
    <property type="project" value="UniProtKB-KW"/>
</dbReference>
<evidence type="ECO:0000256" key="6">
    <source>
        <dbReference type="ARBA" id="ARBA00022840"/>
    </source>
</evidence>
<dbReference type="InterPro" id="IPR014729">
    <property type="entry name" value="Rossmann-like_a/b/a_fold"/>
</dbReference>
<gene>
    <name evidence="10" type="primary">nadE_42</name>
    <name evidence="10" type="ORF">SDC9_149550</name>
</gene>
<feature type="domain" description="NAD/GMP synthase" evidence="9">
    <location>
        <begin position="12"/>
        <end position="240"/>
    </location>
</feature>
<keyword evidence="7" id="KW-0460">Magnesium</keyword>
<dbReference type="GO" id="GO:0009435">
    <property type="term" value="P:NAD+ biosynthetic process"/>
    <property type="evidence" value="ECO:0007669"/>
    <property type="project" value="UniProtKB-UniPathway"/>
</dbReference>
<evidence type="ECO:0000313" key="10">
    <source>
        <dbReference type="EMBL" id="MPN02334.1"/>
    </source>
</evidence>
<evidence type="ECO:0000256" key="7">
    <source>
        <dbReference type="ARBA" id="ARBA00022842"/>
    </source>
</evidence>
<evidence type="ECO:0000256" key="3">
    <source>
        <dbReference type="ARBA" id="ARBA00022598"/>
    </source>
</evidence>
<evidence type="ECO:0000259" key="9">
    <source>
        <dbReference type="Pfam" id="PF02540"/>
    </source>
</evidence>
<dbReference type="CDD" id="cd00553">
    <property type="entry name" value="NAD_synthase"/>
    <property type="match status" value="1"/>
</dbReference>
<accession>A0A645ENW1</accession>
<dbReference type="UniPathway" id="UPA00253"/>
<dbReference type="AlphaFoldDB" id="A0A645ENW1"/>
<keyword evidence="3 10" id="KW-0436">Ligase</keyword>
<comment type="similarity">
    <text evidence="2">Belongs to the NAD synthetase family.</text>
</comment>
<dbReference type="InterPro" id="IPR022310">
    <property type="entry name" value="NAD/GMP_synthase"/>
</dbReference>
<keyword evidence="6" id="KW-0067">ATP-binding</keyword>
<name>A0A645ENW1_9ZZZZ</name>
<dbReference type="GO" id="GO:0008795">
    <property type="term" value="F:NAD+ synthase activity"/>
    <property type="evidence" value="ECO:0007669"/>
    <property type="project" value="UniProtKB-EC"/>
</dbReference>
<dbReference type="GO" id="GO:0004359">
    <property type="term" value="F:glutaminase activity"/>
    <property type="evidence" value="ECO:0007669"/>
    <property type="project" value="InterPro"/>
</dbReference>
<reference evidence="10" key="1">
    <citation type="submission" date="2019-08" db="EMBL/GenBank/DDBJ databases">
        <authorList>
            <person name="Kucharzyk K."/>
            <person name="Murdoch R.W."/>
            <person name="Higgins S."/>
            <person name="Loffler F."/>
        </authorList>
    </citation>
    <scope>NUCLEOTIDE SEQUENCE</scope>
</reference>
<evidence type="ECO:0000256" key="4">
    <source>
        <dbReference type="ARBA" id="ARBA00022723"/>
    </source>
</evidence>
<proteinExistence type="inferred from homology"/>